<dbReference type="EMBL" id="JBBNAF010000006">
    <property type="protein sequence ID" value="KAK9135813.1"/>
    <property type="molecule type" value="Genomic_DNA"/>
</dbReference>
<gene>
    <name evidence="1" type="ORF">Syun_015143</name>
</gene>
<reference evidence="1 2" key="1">
    <citation type="submission" date="2024-01" db="EMBL/GenBank/DDBJ databases">
        <title>Genome assemblies of Stephania.</title>
        <authorList>
            <person name="Yang L."/>
        </authorList>
    </citation>
    <scope>NUCLEOTIDE SEQUENCE [LARGE SCALE GENOMIC DNA]</scope>
    <source>
        <strain evidence="1">YNDBR</strain>
        <tissue evidence="1">Leaf</tissue>
    </source>
</reference>
<organism evidence="1 2">
    <name type="scientific">Stephania yunnanensis</name>
    <dbReference type="NCBI Taxonomy" id="152371"/>
    <lineage>
        <taxon>Eukaryota</taxon>
        <taxon>Viridiplantae</taxon>
        <taxon>Streptophyta</taxon>
        <taxon>Embryophyta</taxon>
        <taxon>Tracheophyta</taxon>
        <taxon>Spermatophyta</taxon>
        <taxon>Magnoliopsida</taxon>
        <taxon>Ranunculales</taxon>
        <taxon>Menispermaceae</taxon>
        <taxon>Menispermoideae</taxon>
        <taxon>Cissampelideae</taxon>
        <taxon>Stephania</taxon>
    </lineage>
</organism>
<evidence type="ECO:0000313" key="2">
    <source>
        <dbReference type="Proteomes" id="UP001420932"/>
    </source>
</evidence>
<name>A0AAP0JMC8_9MAGN</name>
<comment type="caution">
    <text evidence="1">The sequence shown here is derived from an EMBL/GenBank/DDBJ whole genome shotgun (WGS) entry which is preliminary data.</text>
</comment>
<protein>
    <submittedName>
        <fullName evidence="1">Uncharacterized protein</fullName>
    </submittedName>
</protein>
<evidence type="ECO:0000313" key="1">
    <source>
        <dbReference type="EMBL" id="KAK9135813.1"/>
    </source>
</evidence>
<accession>A0AAP0JMC8</accession>
<dbReference type="AlphaFoldDB" id="A0AAP0JMC8"/>
<keyword evidence="2" id="KW-1185">Reference proteome</keyword>
<proteinExistence type="predicted"/>
<dbReference type="Proteomes" id="UP001420932">
    <property type="component" value="Unassembled WGS sequence"/>
</dbReference>
<sequence length="61" mass="6683">MNTKSKVSIIIKTPFASPRISSIDPSLTIFLSTCIVAQYISITLCKYNQNESSTVFLPASL</sequence>